<evidence type="ECO:0000313" key="4">
    <source>
        <dbReference type="EMBL" id="MDN4474624.1"/>
    </source>
</evidence>
<feature type="domain" description="NAD-dependent epimerase/dehydratase" evidence="2">
    <location>
        <begin position="3"/>
        <end position="215"/>
    </location>
</feature>
<dbReference type="PANTHER" id="PTHR11092">
    <property type="entry name" value="SUGAR NUCLEOTIDE EPIMERASE RELATED"/>
    <property type="match status" value="1"/>
</dbReference>
<keyword evidence="5" id="KW-1185">Reference proteome</keyword>
<name>A0ABT8G6S3_9MICO</name>
<dbReference type="Proteomes" id="UP001172728">
    <property type="component" value="Unassembled WGS sequence"/>
</dbReference>
<reference evidence="4" key="1">
    <citation type="submission" date="2023-06" db="EMBL/GenBank/DDBJ databases">
        <title>Sysu t00192.</title>
        <authorList>
            <person name="Gao L."/>
            <person name="Fang B.-Z."/>
            <person name="Li W.-J."/>
        </authorList>
    </citation>
    <scope>NUCLEOTIDE SEQUENCE</scope>
    <source>
        <strain evidence="4">SYSU T00192</strain>
    </source>
</reference>
<dbReference type="InterPro" id="IPR001509">
    <property type="entry name" value="Epimerase_deHydtase"/>
</dbReference>
<dbReference type="Pfam" id="PF08338">
    <property type="entry name" value="DUF1731"/>
    <property type="match status" value="1"/>
</dbReference>
<dbReference type="PANTHER" id="PTHR11092:SF0">
    <property type="entry name" value="EPIMERASE FAMILY PROTEIN SDR39U1"/>
    <property type="match status" value="1"/>
</dbReference>
<dbReference type="SUPFAM" id="SSF51735">
    <property type="entry name" value="NAD(P)-binding Rossmann-fold domains"/>
    <property type="match status" value="1"/>
</dbReference>
<accession>A0ABT8G6S3</accession>
<dbReference type="InterPro" id="IPR010099">
    <property type="entry name" value="SDR39U1"/>
</dbReference>
<dbReference type="InterPro" id="IPR036291">
    <property type="entry name" value="NAD(P)-bd_dom_sf"/>
</dbReference>
<comment type="caution">
    <text evidence="4">The sequence shown here is derived from an EMBL/GenBank/DDBJ whole genome shotgun (WGS) entry which is preliminary data.</text>
</comment>
<dbReference type="NCBIfam" id="TIGR01777">
    <property type="entry name" value="yfcH"/>
    <property type="match status" value="1"/>
</dbReference>
<dbReference type="Pfam" id="PF01370">
    <property type="entry name" value="Epimerase"/>
    <property type="match status" value="1"/>
</dbReference>
<protein>
    <submittedName>
        <fullName evidence="4">TIGR01777 family oxidoreductase</fullName>
    </submittedName>
</protein>
<evidence type="ECO:0000256" key="1">
    <source>
        <dbReference type="ARBA" id="ARBA00009353"/>
    </source>
</evidence>
<feature type="domain" description="DUF1731" evidence="3">
    <location>
        <begin position="250"/>
        <end position="295"/>
    </location>
</feature>
<comment type="similarity">
    <text evidence="1">Belongs to the NAD(P)-dependent epimerase/dehydratase family. SDR39U1 subfamily.</text>
</comment>
<dbReference type="InterPro" id="IPR013549">
    <property type="entry name" value="DUF1731"/>
</dbReference>
<dbReference type="RefSeq" id="WP_301131023.1">
    <property type="nucleotide sequence ID" value="NZ_JAUHPW010000001.1"/>
</dbReference>
<evidence type="ECO:0000259" key="2">
    <source>
        <dbReference type="Pfam" id="PF01370"/>
    </source>
</evidence>
<sequence>MRVVISGSSGLIGTALTKDLREGGHDVVALVRRSPTGPHESRWDPAAGTVDADLVRSADAVVNLAGASIGDKRLTDSYVEVVRGSRVDSTRTLVDALLGDDAGAGFRGVLLQGSSMGYYGSRGEEVLSERSEPGHTVLSGIVADWEAAAQPARDAGIRTVTVRTGLVLAAHGGFAERLLPLVTKGLLGTLGKGDAWHSWITLEDHIRALRFLIGSDHDGAVNAIAPHPARDAALIRALSEAAGRRPGFHVPAFVLEAAVGRAIEDLLSSTRGTAGVLGRLGFEWHHPTIEDAARWVMARR</sequence>
<dbReference type="EMBL" id="JAUHPW010000001">
    <property type="protein sequence ID" value="MDN4474624.1"/>
    <property type="molecule type" value="Genomic_DNA"/>
</dbReference>
<gene>
    <name evidence="4" type="ORF">QQX09_02020</name>
</gene>
<dbReference type="Gene3D" id="3.40.50.720">
    <property type="entry name" value="NAD(P)-binding Rossmann-like Domain"/>
    <property type="match status" value="1"/>
</dbReference>
<evidence type="ECO:0000259" key="3">
    <source>
        <dbReference type="Pfam" id="PF08338"/>
    </source>
</evidence>
<organism evidence="4 5">
    <name type="scientific">Demequina litoralis</name>
    <dbReference type="NCBI Taxonomy" id="3051660"/>
    <lineage>
        <taxon>Bacteria</taxon>
        <taxon>Bacillati</taxon>
        <taxon>Actinomycetota</taxon>
        <taxon>Actinomycetes</taxon>
        <taxon>Micrococcales</taxon>
        <taxon>Demequinaceae</taxon>
        <taxon>Demequina</taxon>
    </lineage>
</organism>
<evidence type="ECO:0000313" key="5">
    <source>
        <dbReference type="Proteomes" id="UP001172728"/>
    </source>
</evidence>
<proteinExistence type="inferred from homology"/>